<evidence type="ECO:0000313" key="2">
    <source>
        <dbReference type="EMBL" id="OFC70426.1"/>
    </source>
</evidence>
<dbReference type="Proteomes" id="UP000175691">
    <property type="component" value="Unassembled WGS sequence"/>
</dbReference>
<dbReference type="SUPFAM" id="SSF52540">
    <property type="entry name" value="P-loop containing nucleoside triphosphate hydrolases"/>
    <property type="match status" value="1"/>
</dbReference>
<organism evidence="2 3">
    <name type="scientific">Alteromonas confluentis</name>
    <dbReference type="NCBI Taxonomy" id="1656094"/>
    <lineage>
        <taxon>Bacteria</taxon>
        <taxon>Pseudomonadati</taxon>
        <taxon>Pseudomonadota</taxon>
        <taxon>Gammaproteobacteria</taxon>
        <taxon>Alteromonadales</taxon>
        <taxon>Alteromonadaceae</taxon>
        <taxon>Alteromonas/Salinimonas group</taxon>
        <taxon>Alteromonas</taxon>
    </lineage>
</organism>
<protein>
    <recommendedName>
        <fullName evidence="4">Sulfotransferase domain-containing protein</fullName>
    </recommendedName>
</protein>
<comment type="caution">
    <text evidence="2">The sequence shown here is derived from an EMBL/GenBank/DDBJ whole genome shotgun (WGS) entry which is preliminary data.</text>
</comment>
<dbReference type="AlphaFoldDB" id="A0A1E7ZA68"/>
<proteinExistence type="predicted"/>
<reference evidence="2 3" key="1">
    <citation type="submission" date="2016-08" db="EMBL/GenBank/DDBJ databases">
        <authorList>
            <person name="Seilhamer J.J."/>
        </authorList>
    </citation>
    <scope>NUCLEOTIDE SEQUENCE [LARGE SCALE GENOMIC DNA]</scope>
    <source>
        <strain evidence="2 3">KCTC 42603</strain>
    </source>
</reference>
<sequence>MKKKTPLIKKLAKFALDKHAKDSYRHIFLLSHMRANTSLLGHIFGSSDEINGYYEKHIGYGSKQFAFLNQRIEHANHHRFKPGSRFIFDKLLHNEYEVHPAILKRDDCQFIISLRSPQNTIPSIMSQVGKRVDNHERATFEGARDYYIQRLNTLLSYASALPGKFLYLDADALRDNTEASLVFLQTELGLSEPLKPEFKKQTLTGSGSGGDHSGNLNKGVITKQKSNYSDIDIPEDGMAELVAYYTDVRNKMIELSKASMTER</sequence>
<dbReference type="STRING" id="1656094.BFC18_14785"/>
<evidence type="ECO:0000256" key="1">
    <source>
        <dbReference type="SAM" id="MobiDB-lite"/>
    </source>
</evidence>
<accession>A0A1E7ZA68</accession>
<evidence type="ECO:0000313" key="3">
    <source>
        <dbReference type="Proteomes" id="UP000175691"/>
    </source>
</evidence>
<dbReference type="OrthoDB" id="8557083at2"/>
<name>A0A1E7ZA68_9ALTE</name>
<dbReference type="InterPro" id="IPR027417">
    <property type="entry name" value="P-loop_NTPase"/>
</dbReference>
<keyword evidence="3" id="KW-1185">Reference proteome</keyword>
<evidence type="ECO:0008006" key="4">
    <source>
        <dbReference type="Google" id="ProtNLM"/>
    </source>
</evidence>
<feature type="region of interest" description="Disordered" evidence="1">
    <location>
        <begin position="199"/>
        <end position="219"/>
    </location>
</feature>
<gene>
    <name evidence="2" type="ORF">BFC18_14785</name>
</gene>
<dbReference type="Gene3D" id="3.40.50.300">
    <property type="entry name" value="P-loop containing nucleotide triphosphate hydrolases"/>
    <property type="match status" value="1"/>
</dbReference>
<dbReference type="RefSeq" id="WP_070126070.1">
    <property type="nucleotide sequence ID" value="NZ_MDHN01000029.1"/>
</dbReference>
<dbReference type="EMBL" id="MDHN01000029">
    <property type="protein sequence ID" value="OFC70426.1"/>
    <property type="molecule type" value="Genomic_DNA"/>
</dbReference>